<keyword evidence="2 10" id="KW-0819">tRNA processing</keyword>
<protein>
    <recommendedName>
        <fullName evidence="10">Multifunctional CCA protein</fullName>
    </recommendedName>
    <domain>
        <recommendedName>
            <fullName evidence="10">CCA-adding enzyme</fullName>
            <ecNumber evidence="10">2.7.7.72</ecNumber>
        </recommendedName>
        <alternativeName>
            <fullName evidence="10">CCA tRNA nucleotidyltransferase</fullName>
        </alternativeName>
        <alternativeName>
            <fullName evidence="10">tRNA CCA-pyrophosphorylase</fullName>
        </alternativeName>
        <alternativeName>
            <fullName evidence="10">tRNA adenylyl-/cytidylyl-transferase</fullName>
        </alternativeName>
        <alternativeName>
            <fullName evidence="10">tRNA nucleotidyltransferase</fullName>
        </alternativeName>
        <alternativeName>
            <fullName evidence="10">tRNA-NT</fullName>
        </alternativeName>
    </domain>
    <domain>
        <recommendedName>
            <fullName evidence="10">2'-nucleotidase</fullName>
            <ecNumber evidence="10">3.1.3.-</ecNumber>
        </recommendedName>
    </domain>
    <domain>
        <recommendedName>
            <fullName evidence="10">2',3'-cyclic phosphodiesterase</fullName>
            <ecNumber evidence="10">3.1.4.-</ecNumber>
        </recommendedName>
    </domain>
    <domain>
        <recommendedName>
            <fullName evidence="10">Phosphatase</fullName>
        </recommendedName>
    </domain>
</protein>
<dbReference type="InterPro" id="IPR043519">
    <property type="entry name" value="NT_sf"/>
</dbReference>
<evidence type="ECO:0000313" key="12">
    <source>
        <dbReference type="EMBL" id="GAA4930245.1"/>
    </source>
</evidence>
<feature type="binding site" evidence="10">
    <location>
        <position position="132"/>
    </location>
    <ligand>
        <name>ATP</name>
        <dbReference type="ChEBI" id="CHEBI:30616"/>
    </ligand>
</feature>
<dbReference type="Gene3D" id="1.10.3090.10">
    <property type="entry name" value="cca-adding enzyme, domain 2"/>
    <property type="match status" value="1"/>
</dbReference>
<dbReference type="GO" id="GO:0001680">
    <property type="term" value="P:tRNA 3'-terminal CCA addition"/>
    <property type="evidence" value="ECO:0007669"/>
    <property type="project" value="UniProtKB-UniRule"/>
</dbReference>
<keyword evidence="7 10" id="KW-0067">ATP-binding</keyword>
<dbReference type="InterPro" id="IPR002646">
    <property type="entry name" value="PolA_pol_head_dom"/>
</dbReference>
<evidence type="ECO:0000256" key="3">
    <source>
        <dbReference type="ARBA" id="ARBA00022695"/>
    </source>
</evidence>
<evidence type="ECO:0000256" key="9">
    <source>
        <dbReference type="ARBA" id="ARBA00022884"/>
    </source>
</evidence>
<dbReference type="GO" id="GO:0000287">
    <property type="term" value="F:magnesium ion binding"/>
    <property type="evidence" value="ECO:0007669"/>
    <property type="project" value="UniProtKB-UniRule"/>
</dbReference>
<keyword evidence="3 10" id="KW-0548">Nucleotidyltransferase</keyword>
<feature type="binding site" evidence="10">
    <location>
        <position position="135"/>
    </location>
    <ligand>
        <name>ATP</name>
        <dbReference type="ChEBI" id="CHEBI:30616"/>
    </ligand>
</feature>
<keyword evidence="8 10" id="KW-0460">Magnesium</keyword>
<dbReference type="EC" id="2.7.7.72" evidence="10"/>
<evidence type="ECO:0000256" key="5">
    <source>
        <dbReference type="ARBA" id="ARBA00022741"/>
    </source>
</evidence>
<dbReference type="PANTHER" id="PTHR47545">
    <property type="entry name" value="MULTIFUNCTIONAL CCA PROTEIN"/>
    <property type="match status" value="1"/>
</dbReference>
<keyword evidence="6 10" id="KW-0692">RNA repair</keyword>
<evidence type="ECO:0000313" key="13">
    <source>
        <dbReference type="Proteomes" id="UP001409585"/>
    </source>
</evidence>
<feature type="binding site" evidence="10">
    <location>
        <position position="132"/>
    </location>
    <ligand>
        <name>CTP</name>
        <dbReference type="ChEBI" id="CHEBI:37563"/>
    </ligand>
</feature>
<dbReference type="Gene3D" id="3.30.460.10">
    <property type="entry name" value="Beta Polymerase, domain 2"/>
    <property type="match status" value="1"/>
</dbReference>
<keyword evidence="10" id="KW-0533">Nickel</keyword>
<comment type="subunit">
    <text evidence="10">Monomer. Can also form homodimers and oligomers.</text>
</comment>
<keyword evidence="1 10" id="KW-0808">Transferase</keyword>
<comment type="caution">
    <text evidence="12">The sequence shown here is derived from an EMBL/GenBank/DDBJ whole genome shotgun (WGS) entry which is preliminary data.</text>
</comment>
<proteinExistence type="inferred from homology"/>
<dbReference type="GO" id="GO:0005524">
    <property type="term" value="F:ATP binding"/>
    <property type="evidence" value="ECO:0007669"/>
    <property type="project" value="UniProtKB-UniRule"/>
</dbReference>
<dbReference type="EC" id="3.1.3.-" evidence="10"/>
<gene>
    <name evidence="10" type="primary">cca</name>
    <name evidence="12" type="ORF">GCM10025791_02630</name>
</gene>
<evidence type="ECO:0000256" key="2">
    <source>
        <dbReference type="ARBA" id="ARBA00022694"/>
    </source>
</evidence>
<dbReference type="SUPFAM" id="SSF81891">
    <property type="entry name" value="Poly A polymerase C-terminal region-like"/>
    <property type="match status" value="1"/>
</dbReference>
<dbReference type="HAMAP" id="MF_01261">
    <property type="entry name" value="CCA_bact_type1"/>
    <property type="match status" value="1"/>
</dbReference>
<evidence type="ECO:0000259" key="11">
    <source>
        <dbReference type="PROSITE" id="PS51831"/>
    </source>
</evidence>
<feature type="binding site" evidence="10">
    <location>
        <position position="6"/>
    </location>
    <ligand>
        <name>ATP</name>
        <dbReference type="ChEBI" id="CHEBI:30616"/>
    </ligand>
</feature>
<dbReference type="Pfam" id="PF12627">
    <property type="entry name" value="PolyA_pol_RNAbd"/>
    <property type="match status" value="1"/>
</dbReference>
<feature type="binding site" evidence="10">
    <location>
        <position position="18"/>
    </location>
    <ligand>
        <name>Mg(2+)</name>
        <dbReference type="ChEBI" id="CHEBI:18420"/>
    </ligand>
</feature>
<evidence type="ECO:0000256" key="4">
    <source>
        <dbReference type="ARBA" id="ARBA00022723"/>
    </source>
</evidence>
<dbReference type="Pfam" id="PF01743">
    <property type="entry name" value="PolyA_pol"/>
    <property type="match status" value="1"/>
</dbReference>
<dbReference type="PIRSF" id="PIRSF000813">
    <property type="entry name" value="CCA_bact"/>
    <property type="match status" value="1"/>
</dbReference>
<evidence type="ECO:0000256" key="1">
    <source>
        <dbReference type="ARBA" id="ARBA00022679"/>
    </source>
</evidence>
<dbReference type="Pfam" id="PF01966">
    <property type="entry name" value="HD"/>
    <property type="match status" value="1"/>
</dbReference>
<comment type="domain">
    <text evidence="10">Comprises two domains: an N-terminal domain containing the nucleotidyltransferase activity and a C-terminal HD domain associated with both phosphodiesterase and phosphatase activities.</text>
</comment>
<feature type="binding site" evidence="10">
    <location>
        <position position="3"/>
    </location>
    <ligand>
        <name>CTP</name>
        <dbReference type="ChEBI" id="CHEBI:37563"/>
    </ligand>
</feature>
<dbReference type="GO" id="GO:0004810">
    <property type="term" value="F:CCA tRNA nucleotidyltransferase activity"/>
    <property type="evidence" value="ECO:0007669"/>
    <property type="project" value="UniProtKB-UniRule"/>
</dbReference>
<comment type="function">
    <text evidence="10">Catalyzes the addition and repair of the essential 3'-terminal CCA sequence in tRNAs without using a nucleic acid template. Adds these three nucleotides in the order of C, C, and A to the tRNA nucleotide-73, using CTP and ATP as substrates and producing inorganic pyrophosphate. tRNA 3'-terminal CCA addition is required both for tRNA processing and repair. Also involved in tRNA surveillance by mediating tandem CCA addition to generate a CCACCA at the 3' terminus of unstable tRNAs. While stable tRNAs receive only 3'-terminal CCA, unstable tRNAs are marked with CCACCA and rapidly degraded.</text>
</comment>
<comment type="catalytic activity">
    <reaction evidence="10">
        <text>a tRNA precursor + 2 CTP + ATP = a tRNA with a 3' CCA end + 3 diphosphate</text>
        <dbReference type="Rhea" id="RHEA:14433"/>
        <dbReference type="Rhea" id="RHEA-COMP:10465"/>
        <dbReference type="Rhea" id="RHEA-COMP:10468"/>
        <dbReference type="ChEBI" id="CHEBI:30616"/>
        <dbReference type="ChEBI" id="CHEBI:33019"/>
        <dbReference type="ChEBI" id="CHEBI:37563"/>
        <dbReference type="ChEBI" id="CHEBI:74896"/>
        <dbReference type="ChEBI" id="CHEBI:83071"/>
        <dbReference type="EC" id="2.7.7.72"/>
    </reaction>
</comment>
<feature type="binding site" evidence="10">
    <location>
        <position position="86"/>
    </location>
    <ligand>
        <name>ATP</name>
        <dbReference type="ChEBI" id="CHEBI:30616"/>
    </ligand>
</feature>
<evidence type="ECO:0000256" key="7">
    <source>
        <dbReference type="ARBA" id="ARBA00022840"/>
    </source>
</evidence>
<dbReference type="PANTHER" id="PTHR47545:SF1">
    <property type="entry name" value="MULTIFUNCTIONAL CCA PROTEIN"/>
    <property type="match status" value="1"/>
</dbReference>
<feature type="binding site" evidence="10">
    <location>
        <position position="86"/>
    </location>
    <ligand>
        <name>CTP</name>
        <dbReference type="ChEBI" id="CHEBI:37563"/>
    </ligand>
</feature>
<dbReference type="EMBL" id="BAABLX010000001">
    <property type="protein sequence ID" value="GAA4930245.1"/>
    <property type="molecule type" value="Genomic_DNA"/>
</dbReference>
<dbReference type="Proteomes" id="UP001409585">
    <property type="component" value="Unassembled WGS sequence"/>
</dbReference>
<sequence>MGGAVRDELLGLDVTDRDYVVVGIDSEQMLAAGFSRVGKDFPVFLHPETKDEYALARKERKEGVGYGGFVCDFGTDVTLEEDLLRRDLTINAIAKSKDGHLVDPYGGTQDLKDKVLRHVSPAFVEDPLRVLRVARFAARFKHLGFSVDTATLQMMTQLSAGDELNSLTPERIWKEMARALGEEVPSEYFRVLRGCGALKVLLPEMDALFGVPQTKHYHPEVDTGVHVLMSIDAARQHFNSELVTFCVVLHDLGKGITPQEQWPSHRNHEVTGVPLVEAVCRRLRVPKDYLAMAKLVCEYHLKCHRVPEMKAGTILKLLQALDGFRRPERVKQFAQACESDSRGRLGFEQRPYPQSALLLGCLGAARSVSAKEYLEQGFKGLALAEKLTQGKVGVINQYMRGEEAGLLLAQC</sequence>
<comment type="similarity">
    <text evidence="10">Belongs to the tRNA nucleotidyltransferase/poly(A) polymerase family. Bacterial CCA-adding enzyme type 1 subfamily.</text>
</comment>
<feature type="binding site" evidence="10">
    <location>
        <position position="6"/>
    </location>
    <ligand>
        <name>CTP</name>
        <dbReference type="ChEBI" id="CHEBI:37563"/>
    </ligand>
</feature>
<keyword evidence="10" id="KW-0511">Multifunctional enzyme</keyword>
<evidence type="ECO:0000256" key="6">
    <source>
        <dbReference type="ARBA" id="ARBA00022800"/>
    </source>
</evidence>
<keyword evidence="5 10" id="KW-0547">Nucleotide-binding</keyword>
<dbReference type="NCBIfam" id="NF008137">
    <property type="entry name" value="PRK10885.1"/>
    <property type="match status" value="1"/>
</dbReference>
<dbReference type="InterPro" id="IPR050124">
    <property type="entry name" value="tRNA_CCA-adding_enzyme"/>
</dbReference>
<organism evidence="12 13">
    <name type="scientific">Halioxenophilus aromaticivorans</name>
    <dbReference type="NCBI Taxonomy" id="1306992"/>
    <lineage>
        <taxon>Bacteria</taxon>
        <taxon>Pseudomonadati</taxon>
        <taxon>Pseudomonadota</taxon>
        <taxon>Gammaproteobacteria</taxon>
        <taxon>Alteromonadales</taxon>
        <taxon>Alteromonadaceae</taxon>
        <taxon>Halioxenophilus</taxon>
    </lineage>
</organism>
<dbReference type="GO" id="GO:0004112">
    <property type="term" value="F:cyclic-nucleotide phosphodiesterase activity"/>
    <property type="evidence" value="ECO:0007669"/>
    <property type="project" value="UniProtKB-UniRule"/>
</dbReference>
<keyword evidence="9 10" id="KW-0694">RNA-binding</keyword>
<feature type="binding site" evidence="10">
    <location>
        <position position="135"/>
    </location>
    <ligand>
        <name>CTP</name>
        <dbReference type="ChEBI" id="CHEBI:37563"/>
    </ligand>
</feature>
<evidence type="ECO:0000256" key="10">
    <source>
        <dbReference type="HAMAP-Rule" id="MF_01261"/>
    </source>
</evidence>
<dbReference type="InterPro" id="IPR006674">
    <property type="entry name" value="HD_domain"/>
</dbReference>
<feature type="domain" description="HD" evidence="11">
    <location>
        <begin position="223"/>
        <end position="324"/>
    </location>
</feature>
<dbReference type="InterPro" id="IPR012006">
    <property type="entry name" value="CCA_bact"/>
</dbReference>
<dbReference type="GO" id="GO:0016791">
    <property type="term" value="F:phosphatase activity"/>
    <property type="evidence" value="ECO:0007669"/>
    <property type="project" value="UniProtKB-UniRule"/>
</dbReference>
<keyword evidence="10" id="KW-0378">Hydrolase</keyword>
<comment type="cofactor">
    <cofactor evidence="10">
        <name>Mg(2+)</name>
        <dbReference type="ChEBI" id="CHEBI:18420"/>
    </cofactor>
    <text evidence="10">Magnesium is required for nucleotidyltransferase activity.</text>
</comment>
<name>A0AAV3TWZ9_9ALTE</name>
<dbReference type="SUPFAM" id="SSF81301">
    <property type="entry name" value="Nucleotidyltransferase"/>
    <property type="match status" value="1"/>
</dbReference>
<accession>A0AAV3TWZ9</accession>
<dbReference type="AlphaFoldDB" id="A0AAV3TWZ9"/>
<dbReference type="GO" id="GO:0042245">
    <property type="term" value="P:RNA repair"/>
    <property type="evidence" value="ECO:0007669"/>
    <property type="project" value="UniProtKB-KW"/>
</dbReference>
<dbReference type="InterPro" id="IPR032828">
    <property type="entry name" value="PolyA_RNA-bd"/>
</dbReference>
<comment type="catalytic activity">
    <reaction evidence="10">
        <text>a tRNA with a 3' CCA end + 2 CTP + ATP = a tRNA with a 3' CCACCA end + 3 diphosphate</text>
        <dbReference type="Rhea" id="RHEA:76235"/>
        <dbReference type="Rhea" id="RHEA-COMP:10468"/>
        <dbReference type="Rhea" id="RHEA-COMP:18655"/>
        <dbReference type="ChEBI" id="CHEBI:30616"/>
        <dbReference type="ChEBI" id="CHEBI:33019"/>
        <dbReference type="ChEBI" id="CHEBI:37563"/>
        <dbReference type="ChEBI" id="CHEBI:83071"/>
        <dbReference type="ChEBI" id="CHEBI:195187"/>
    </reaction>
</comment>
<keyword evidence="13" id="KW-1185">Reference proteome</keyword>
<dbReference type="EC" id="3.1.4.-" evidence="10"/>
<feature type="binding site" evidence="10">
    <location>
        <position position="16"/>
    </location>
    <ligand>
        <name>Mg(2+)</name>
        <dbReference type="ChEBI" id="CHEBI:18420"/>
    </ligand>
</feature>
<evidence type="ECO:0000256" key="8">
    <source>
        <dbReference type="ARBA" id="ARBA00022842"/>
    </source>
</evidence>
<comment type="cofactor">
    <cofactor evidence="10">
        <name>Ni(2+)</name>
        <dbReference type="ChEBI" id="CHEBI:49786"/>
    </cofactor>
    <text evidence="10">Nickel for phosphatase activity.</text>
</comment>
<dbReference type="GO" id="GO:0000049">
    <property type="term" value="F:tRNA binding"/>
    <property type="evidence" value="ECO:0007669"/>
    <property type="project" value="UniProtKB-UniRule"/>
</dbReference>
<comment type="miscellaneous">
    <text evidence="10">A single active site specifically recognizes both ATP and CTP and is responsible for their addition.</text>
</comment>
<dbReference type="PROSITE" id="PS51831">
    <property type="entry name" value="HD"/>
    <property type="match status" value="1"/>
</dbReference>
<reference evidence="13" key="1">
    <citation type="journal article" date="2019" name="Int. J. Syst. Evol. Microbiol.">
        <title>The Global Catalogue of Microorganisms (GCM) 10K type strain sequencing project: providing services to taxonomists for standard genome sequencing and annotation.</title>
        <authorList>
            <consortium name="The Broad Institute Genomics Platform"/>
            <consortium name="The Broad Institute Genome Sequencing Center for Infectious Disease"/>
            <person name="Wu L."/>
            <person name="Ma J."/>
        </authorList>
    </citation>
    <scope>NUCLEOTIDE SEQUENCE [LARGE SCALE GENOMIC DNA]</scope>
    <source>
        <strain evidence="13">JCM 19134</strain>
    </source>
</reference>
<keyword evidence="4 10" id="KW-0479">Metal-binding</keyword>
<feature type="binding site" evidence="10">
    <location>
        <position position="3"/>
    </location>
    <ligand>
        <name>ATP</name>
        <dbReference type="ChEBI" id="CHEBI:30616"/>
    </ligand>
</feature>